<gene>
    <name evidence="2" type="ORF">GSOID_T00004315001</name>
</gene>
<dbReference type="EMBL" id="FN653030">
    <property type="protein sequence ID" value="CBY18898.1"/>
    <property type="molecule type" value="Genomic_DNA"/>
</dbReference>
<name>E4X8X0_OIKDI</name>
<protein>
    <submittedName>
        <fullName evidence="2">Uncharacterized protein</fullName>
    </submittedName>
</protein>
<sequence>MLFYINILFNSFSCVQMSKILPIFVSEAIVLNYLPPKSHFLIHEPCHFEAIYYIVCSTYCEESLLFKSPITNHTLEVPFINFVLLQCMNFVFQNNASSITEENSSTRGMMSRDSNTTKIAPTSASFDSKKYQGAKAISSADLFGDEPVSSQSTPQSRLNQFSGASGVGSSDIFGNGNSNSASYSGYNIRDQASDMAGNAASMAGSALSAGWNAFNKIKDNYS</sequence>
<evidence type="ECO:0000313" key="2">
    <source>
        <dbReference type="EMBL" id="CBY18898.1"/>
    </source>
</evidence>
<organism evidence="2">
    <name type="scientific">Oikopleura dioica</name>
    <name type="common">Tunicate</name>
    <dbReference type="NCBI Taxonomy" id="34765"/>
    <lineage>
        <taxon>Eukaryota</taxon>
        <taxon>Metazoa</taxon>
        <taxon>Chordata</taxon>
        <taxon>Tunicata</taxon>
        <taxon>Appendicularia</taxon>
        <taxon>Copelata</taxon>
        <taxon>Oikopleuridae</taxon>
        <taxon>Oikopleura</taxon>
    </lineage>
</organism>
<dbReference type="Proteomes" id="UP000001307">
    <property type="component" value="Unassembled WGS sequence"/>
</dbReference>
<dbReference type="InParanoid" id="E4X8X0"/>
<feature type="region of interest" description="Disordered" evidence="1">
    <location>
        <begin position="102"/>
        <end position="121"/>
    </location>
</feature>
<evidence type="ECO:0000313" key="3">
    <source>
        <dbReference type="Proteomes" id="UP000001307"/>
    </source>
</evidence>
<keyword evidence="3" id="KW-1185">Reference proteome</keyword>
<proteinExistence type="predicted"/>
<dbReference type="AlphaFoldDB" id="E4X8X0"/>
<accession>E4X8X0</accession>
<evidence type="ECO:0000256" key="1">
    <source>
        <dbReference type="SAM" id="MobiDB-lite"/>
    </source>
</evidence>
<reference evidence="2" key="1">
    <citation type="journal article" date="2010" name="Science">
        <title>Plasticity of animal genome architecture unmasked by rapid evolution of a pelagic tunicate.</title>
        <authorList>
            <person name="Denoeud F."/>
            <person name="Henriet S."/>
            <person name="Mungpakdee S."/>
            <person name="Aury J.M."/>
            <person name="Da Silva C."/>
            <person name="Brinkmann H."/>
            <person name="Mikhaleva J."/>
            <person name="Olsen L.C."/>
            <person name="Jubin C."/>
            <person name="Canestro C."/>
            <person name="Bouquet J.M."/>
            <person name="Danks G."/>
            <person name="Poulain J."/>
            <person name="Campsteijn C."/>
            <person name="Adamski M."/>
            <person name="Cross I."/>
            <person name="Yadetie F."/>
            <person name="Muffato M."/>
            <person name="Louis A."/>
            <person name="Butcher S."/>
            <person name="Tsagkogeorga G."/>
            <person name="Konrad A."/>
            <person name="Singh S."/>
            <person name="Jensen M.F."/>
            <person name="Cong E.H."/>
            <person name="Eikeseth-Otteraa H."/>
            <person name="Noel B."/>
            <person name="Anthouard V."/>
            <person name="Porcel B.M."/>
            <person name="Kachouri-Lafond R."/>
            <person name="Nishino A."/>
            <person name="Ugolini M."/>
            <person name="Chourrout P."/>
            <person name="Nishida H."/>
            <person name="Aasland R."/>
            <person name="Huzurbazar S."/>
            <person name="Westhof E."/>
            <person name="Delsuc F."/>
            <person name="Lehrach H."/>
            <person name="Reinhardt R."/>
            <person name="Weissenbach J."/>
            <person name="Roy S.W."/>
            <person name="Artiguenave F."/>
            <person name="Postlethwait J.H."/>
            <person name="Manak J.R."/>
            <person name="Thompson E.M."/>
            <person name="Jaillon O."/>
            <person name="Du Pasquier L."/>
            <person name="Boudinot P."/>
            <person name="Liberles D.A."/>
            <person name="Volff J.N."/>
            <person name="Philippe H."/>
            <person name="Lenhard B."/>
            <person name="Roest Crollius H."/>
            <person name="Wincker P."/>
            <person name="Chourrout D."/>
        </authorList>
    </citation>
    <scope>NUCLEOTIDE SEQUENCE [LARGE SCALE GENOMIC DNA]</scope>
</reference>